<dbReference type="InterPro" id="IPR027381">
    <property type="entry name" value="LytR/CpsA/Psr_C"/>
</dbReference>
<dbReference type="EMBL" id="VLKF01000001">
    <property type="protein sequence ID" value="TWH73485.1"/>
    <property type="molecule type" value="Genomic_DNA"/>
</dbReference>
<name>A0A562IRY3_9ACTN</name>
<feature type="transmembrane region" description="Helical" evidence="1">
    <location>
        <begin position="21"/>
        <end position="41"/>
    </location>
</feature>
<gene>
    <name evidence="3" type="ORF">JD78_02008</name>
</gene>
<dbReference type="Proteomes" id="UP000321490">
    <property type="component" value="Unassembled WGS sequence"/>
</dbReference>
<reference evidence="3 4" key="1">
    <citation type="submission" date="2019-07" db="EMBL/GenBank/DDBJ databases">
        <title>R&amp;d 2014.</title>
        <authorList>
            <person name="Klenk H.-P."/>
        </authorList>
    </citation>
    <scope>NUCLEOTIDE SEQUENCE [LARGE SCALE GENOMIC DNA]</scope>
    <source>
        <strain evidence="3 4">DSM 45764</strain>
    </source>
</reference>
<keyword evidence="4" id="KW-1185">Reference proteome</keyword>
<dbReference type="Gene3D" id="3.30.70.2390">
    <property type="match status" value="1"/>
</dbReference>
<keyword evidence="1" id="KW-0812">Transmembrane</keyword>
<evidence type="ECO:0000313" key="4">
    <source>
        <dbReference type="Proteomes" id="UP000321490"/>
    </source>
</evidence>
<sequence>MSEPGSDSTRRPPGTRGRRPLPALVFLLVLALAALGVWWNVLGDERARDRAEAAACSDADEAPPSLDPATVTLRVLNATDRGGLAGEVSEALVARGFVVDEVGNDDSGAEVTGVGELRFGSRGREAADFLTVFVPGVTERPDTRADARVDVVLGPDYAELAPPEQVAAALAPAASADPTC</sequence>
<keyword evidence="1" id="KW-0472">Membrane</keyword>
<dbReference type="OrthoDB" id="4864198at2"/>
<feature type="domain" description="LytR/CpsA/Psr regulator C-terminal" evidence="2">
    <location>
        <begin position="70"/>
        <end position="157"/>
    </location>
</feature>
<evidence type="ECO:0000256" key="1">
    <source>
        <dbReference type="SAM" id="Phobius"/>
    </source>
</evidence>
<accession>A0A562IRY3</accession>
<protein>
    <submittedName>
        <fullName evidence="3">LytR cell envelope-related transcriptional attenuator</fullName>
    </submittedName>
</protein>
<proteinExistence type="predicted"/>
<evidence type="ECO:0000259" key="2">
    <source>
        <dbReference type="Pfam" id="PF13399"/>
    </source>
</evidence>
<comment type="caution">
    <text evidence="3">The sequence shown here is derived from an EMBL/GenBank/DDBJ whole genome shotgun (WGS) entry which is preliminary data.</text>
</comment>
<dbReference type="AlphaFoldDB" id="A0A562IRY3"/>
<dbReference type="RefSeq" id="WP_153355926.1">
    <property type="nucleotide sequence ID" value="NZ_JABGDC010000004.1"/>
</dbReference>
<organism evidence="3 4">
    <name type="scientific">Modestobacter roseus</name>
    <dbReference type="NCBI Taxonomy" id="1181884"/>
    <lineage>
        <taxon>Bacteria</taxon>
        <taxon>Bacillati</taxon>
        <taxon>Actinomycetota</taxon>
        <taxon>Actinomycetes</taxon>
        <taxon>Geodermatophilales</taxon>
        <taxon>Geodermatophilaceae</taxon>
        <taxon>Modestobacter</taxon>
    </lineage>
</organism>
<evidence type="ECO:0000313" key="3">
    <source>
        <dbReference type="EMBL" id="TWH73485.1"/>
    </source>
</evidence>
<keyword evidence="1" id="KW-1133">Transmembrane helix</keyword>
<dbReference type="Pfam" id="PF13399">
    <property type="entry name" value="LytR_C"/>
    <property type="match status" value="1"/>
</dbReference>